<evidence type="ECO:0000256" key="6">
    <source>
        <dbReference type="SAM" id="MobiDB-lite"/>
    </source>
</evidence>
<comment type="subcellular location">
    <subcellularLocation>
        <location evidence="1">Nucleus</location>
    </subcellularLocation>
</comment>
<dbReference type="PROSITE" id="PS50982">
    <property type="entry name" value="MBD"/>
    <property type="match status" value="1"/>
</dbReference>
<feature type="domain" description="MBD" evidence="7">
    <location>
        <begin position="349"/>
        <end position="420"/>
    </location>
</feature>
<dbReference type="CDD" id="cd00122">
    <property type="entry name" value="MBD"/>
    <property type="match status" value="1"/>
</dbReference>
<dbReference type="PANTHER" id="PTHR12396:SF0">
    <property type="entry name" value="METHYL-CPG BINDING DOMAIN PROTEIN-LIKE, ISOFORM C"/>
    <property type="match status" value="1"/>
</dbReference>
<sequence length="563" mass="65403">MKDFIKEDNEDNKTSNTGGIESLKYSKNLIEFTNPQFDRWKMHSPQSHKEEQNVEKVDSEGDSDEITYLCTTFTTDPLDIKNIDPEPEKKVNFNKRKNRRGKGKISYDEDFTDDSDDNLHLHLDSESDLEARSFNRNQNKRKKRKYKESSDVGNLSSDSDIELVVREKSPKNKHSISSNISGKRTLTDFEVEFMKKLKNEENIIKPSEWEPNKNHSININVFKNNEIDKDIQLQEFWAKPDVADIFLNVKNEDMTIQTASEILGYSSTFIYQRYKEIFLNKNGNHDEVDISKPWFMYKRYVQQFVSSSVDTLKCSNNNGRISSTVEPVKRSNNNGRTSFRNGNKFSDSVNNNMISEIASLPGWKRQLTVRQNGATAGNVDVYYINPHGKKLRSIPMVIDYCKKEGIQMNLSAFDFNRPNLKRNKKTRKIIEYETGTETSESEKSEQEYFQRKKSERTIRKDRALLSKYNIKKCVKIILHDCKKSKNLFNSEINGIEQPKKINGVRPISTMSFQEEFMSRIENNDNIESDNIENIKSKNNDNIKCDSSTSLEAVDTTFEVKFGM</sequence>
<name>A0AAV2PVX8_MEGNR</name>
<feature type="region of interest" description="Disordered" evidence="6">
    <location>
        <begin position="130"/>
        <end position="155"/>
    </location>
</feature>
<dbReference type="GO" id="GO:0005654">
    <property type="term" value="C:nucleoplasm"/>
    <property type="evidence" value="ECO:0007669"/>
    <property type="project" value="UniProtKB-ARBA"/>
</dbReference>
<dbReference type="SMART" id="SM00391">
    <property type="entry name" value="MBD"/>
    <property type="match status" value="1"/>
</dbReference>
<keyword evidence="3" id="KW-0238">DNA-binding</keyword>
<feature type="compositionally biased region" description="Basic and acidic residues" evidence="6">
    <location>
        <begin position="1"/>
        <end position="13"/>
    </location>
</feature>
<evidence type="ECO:0000256" key="4">
    <source>
        <dbReference type="ARBA" id="ARBA00023163"/>
    </source>
</evidence>
<evidence type="ECO:0000313" key="9">
    <source>
        <dbReference type="Proteomes" id="UP001497623"/>
    </source>
</evidence>
<feature type="region of interest" description="Disordered" evidence="6">
    <location>
        <begin position="323"/>
        <end position="344"/>
    </location>
</feature>
<gene>
    <name evidence="8" type="ORF">MNOR_LOCUS4694</name>
</gene>
<dbReference type="Gene3D" id="3.30.890.10">
    <property type="entry name" value="Methyl-cpg-binding Protein 2, Chain A"/>
    <property type="match status" value="1"/>
</dbReference>
<dbReference type="InterPro" id="IPR001739">
    <property type="entry name" value="Methyl_CpG_DNA-bd"/>
</dbReference>
<keyword evidence="2" id="KW-0805">Transcription regulation</keyword>
<feature type="non-terminal residue" evidence="8">
    <location>
        <position position="563"/>
    </location>
</feature>
<reference evidence="8 9" key="1">
    <citation type="submission" date="2024-05" db="EMBL/GenBank/DDBJ databases">
        <authorList>
            <person name="Wallberg A."/>
        </authorList>
    </citation>
    <scope>NUCLEOTIDE SEQUENCE [LARGE SCALE GENOMIC DNA]</scope>
</reference>
<feature type="region of interest" description="Disordered" evidence="6">
    <location>
        <begin position="1"/>
        <end position="20"/>
    </location>
</feature>
<dbReference type="Pfam" id="PF01429">
    <property type="entry name" value="MBD"/>
    <property type="match status" value="1"/>
</dbReference>
<proteinExistence type="predicted"/>
<keyword evidence="9" id="KW-1185">Reference proteome</keyword>
<feature type="region of interest" description="Disordered" evidence="6">
    <location>
        <begin position="40"/>
        <end position="62"/>
    </location>
</feature>
<comment type="caution">
    <text evidence="8">The sequence shown here is derived from an EMBL/GenBank/DDBJ whole genome shotgun (WGS) entry which is preliminary data.</text>
</comment>
<feature type="compositionally biased region" description="Basic and acidic residues" evidence="6">
    <location>
        <begin position="78"/>
        <end position="91"/>
    </location>
</feature>
<evidence type="ECO:0000256" key="3">
    <source>
        <dbReference type="ARBA" id="ARBA00023125"/>
    </source>
</evidence>
<keyword evidence="4" id="KW-0804">Transcription</keyword>
<evidence type="ECO:0000256" key="1">
    <source>
        <dbReference type="ARBA" id="ARBA00004123"/>
    </source>
</evidence>
<feature type="region of interest" description="Disordered" evidence="6">
    <location>
        <begin position="77"/>
        <end position="111"/>
    </location>
</feature>
<dbReference type="PANTHER" id="PTHR12396">
    <property type="entry name" value="METHYL-CPG BINDING PROTEIN, MBD"/>
    <property type="match status" value="1"/>
</dbReference>
<accession>A0AAV2PVX8</accession>
<dbReference type="SUPFAM" id="SSF54171">
    <property type="entry name" value="DNA-binding domain"/>
    <property type="match status" value="1"/>
</dbReference>
<evidence type="ECO:0000256" key="2">
    <source>
        <dbReference type="ARBA" id="ARBA00023015"/>
    </source>
</evidence>
<evidence type="ECO:0000256" key="5">
    <source>
        <dbReference type="ARBA" id="ARBA00023242"/>
    </source>
</evidence>
<evidence type="ECO:0000313" key="8">
    <source>
        <dbReference type="EMBL" id="CAL4065325.1"/>
    </source>
</evidence>
<evidence type="ECO:0000259" key="7">
    <source>
        <dbReference type="PROSITE" id="PS50982"/>
    </source>
</evidence>
<dbReference type="EMBL" id="CAXKWB010001737">
    <property type="protein sequence ID" value="CAL4065325.1"/>
    <property type="molecule type" value="Genomic_DNA"/>
</dbReference>
<dbReference type="InterPro" id="IPR016177">
    <property type="entry name" value="DNA-bd_dom_sf"/>
</dbReference>
<dbReference type="Proteomes" id="UP001497623">
    <property type="component" value="Unassembled WGS sequence"/>
</dbReference>
<organism evidence="8 9">
    <name type="scientific">Meganyctiphanes norvegica</name>
    <name type="common">Northern krill</name>
    <name type="synonym">Thysanopoda norvegica</name>
    <dbReference type="NCBI Taxonomy" id="48144"/>
    <lineage>
        <taxon>Eukaryota</taxon>
        <taxon>Metazoa</taxon>
        <taxon>Ecdysozoa</taxon>
        <taxon>Arthropoda</taxon>
        <taxon>Crustacea</taxon>
        <taxon>Multicrustacea</taxon>
        <taxon>Malacostraca</taxon>
        <taxon>Eumalacostraca</taxon>
        <taxon>Eucarida</taxon>
        <taxon>Euphausiacea</taxon>
        <taxon>Euphausiidae</taxon>
        <taxon>Meganyctiphanes</taxon>
    </lineage>
</organism>
<dbReference type="GO" id="GO:0003677">
    <property type="term" value="F:DNA binding"/>
    <property type="evidence" value="ECO:0007669"/>
    <property type="project" value="UniProtKB-KW"/>
</dbReference>
<keyword evidence="5" id="KW-0539">Nucleus</keyword>
<feature type="compositionally biased region" description="Basic residues" evidence="6">
    <location>
        <begin position="92"/>
        <end position="103"/>
    </location>
</feature>
<protein>
    <recommendedName>
        <fullName evidence="7">MBD domain-containing protein</fullName>
    </recommendedName>
</protein>
<dbReference type="AlphaFoldDB" id="A0AAV2PVX8"/>
<feature type="compositionally biased region" description="Basic and acidic residues" evidence="6">
    <location>
        <begin position="47"/>
        <end position="59"/>
    </location>
</feature>